<organism evidence="2 4">
    <name type="scientific">Methanosphaera cuniculi</name>
    <dbReference type="NCBI Taxonomy" id="1077256"/>
    <lineage>
        <taxon>Archaea</taxon>
        <taxon>Methanobacteriati</taxon>
        <taxon>Methanobacteriota</taxon>
        <taxon>Methanomada group</taxon>
        <taxon>Methanobacteria</taxon>
        <taxon>Methanobacteriales</taxon>
        <taxon>Methanobacteriaceae</taxon>
        <taxon>Methanosphaera</taxon>
    </lineage>
</organism>
<feature type="transmembrane region" description="Helical" evidence="1">
    <location>
        <begin position="12"/>
        <end position="33"/>
    </location>
</feature>
<dbReference type="Proteomes" id="UP000217528">
    <property type="component" value="Unassembled WGS sequence"/>
</dbReference>
<dbReference type="NCBIfam" id="TIGR00697">
    <property type="entry name" value="queuosine precursor transporter"/>
    <property type="match status" value="1"/>
</dbReference>
<comment type="subcellular location">
    <subcellularLocation>
        <location evidence="1">Cell membrane</location>
        <topology evidence="1">Multi-pass membrane protein</topology>
    </subcellularLocation>
</comment>
<feature type="transmembrane region" description="Helical" evidence="1">
    <location>
        <begin position="72"/>
        <end position="94"/>
    </location>
</feature>
<accession>A0A2A2HDS4</accession>
<evidence type="ECO:0000313" key="2">
    <source>
        <dbReference type="EMBL" id="PAV07446.1"/>
    </source>
</evidence>
<proteinExistence type="inferred from homology"/>
<comment type="caution">
    <text evidence="2">The sequence shown here is derived from an EMBL/GenBank/DDBJ whole genome shotgun (WGS) entry which is preliminary data.</text>
</comment>
<dbReference type="Pfam" id="PF02592">
    <property type="entry name" value="Vut_1"/>
    <property type="match status" value="1"/>
</dbReference>
<dbReference type="RefSeq" id="WP_095608618.1">
    <property type="nucleotide sequence ID" value="NZ_LMVN01000015.1"/>
</dbReference>
<feature type="transmembrane region" description="Helical" evidence="1">
    <location>
        <begin position="148"/>
        <end position="168"/>
    </location>
</feature>
<dbReference type="GO" id="GO:0022857">
    <property type="term" value="F:transmembrane transporter activity"/>
    <property type="evidence" value="ECO:0007669"/>
    <property type="project" value="UniProtKB-UniRule"/>
</dbReference>
<dbReference type="PANTHER" id="PTHR34300:SF2">
    <property type="entry name" value="QUEUOSINE PRECURSOR TRANSPORTER-RELATED"/>
    <property type="match status" value="1"/>
</dbReference>
<dbReference type="AlphaFoldDB" id="A0A2A2HDS4"/>
<dbReference type="InterPro" id="IPR003744">
    <property type="entry name" value="YhhQ"/>
</dbReference>
<dbReference type="GO" id="GO:0005886">
    <property type="term" value="C:plasma membrane"/>
    <property type="evidence" value="ECO:0007669"/>
    <property type="project" value="UniProtKB-SubCell"/>
</dbReference>
<keyword evidence="1" id="KW-0813">Transport</keyword>
<dbReference type="EMBL" id="LWMS01000019">
    <property type="protein sequence ID" value="PWL08434.1"/>
    <property type="molecule type" value="Genomic_DNA"/>
</dbReference>
<evidence type="ECO:0000313" key="3">
    <source>
        <dbReference type="EMBL" id="PWL08434.1"/>
    </source>
</evidence>
<dbReference type="PANTHER" id="PTHR34300">
    <property type="entry name" value="QUEUOSINE PRECURSOR TRANSPORTER-RELATED"/>
    <property type="match status" value="1"/>
</dbReference>
<reference evidence="3 5" key="1">
    <citation type="submission" date="2016-04" db="EMBL/GenBank/DDBJ databases">
        <title>Genome sequence of Methanosphaera cuniculi DSM 4103.</title>
        <authorList>
            <person name="Poehlein A."/>
            <person name="Seedorf H."/>
            <person name="Daniel R."/>
        </authorList>
    </citation>
    <scope>NUCLEOTIDE SEQUENCE [LARGE SCALE GENOMIC DNA]</scope>
    <source>
        <strain evidence="3 5">DSM 4103</strain>
    </source>
</reference>
<comment type="similarity">
    <text evidence="1">Belongs to the vitamin uptake transporter (VUT/ECF) (TC 2.A.88) family. Q precursor transporter subfamily.</text>
</comment>
<evidence type="ECO:0000313" key="5">
    <source>
        <dbReference type="Proteomes" id="UP000246004"/>
    </source>
</evidence>
<keyword evidence="1" id="KW-1133">Transmembrane helix</keyword>
<keyword evidence="1" id="KW-0812">Transmembrane</keyword>
<keyword evidence="1" id="KW-0472">Membrane</keyword>
<evidence type="ECO:0000313" key="4">
    <source>
        <dbReference type="Proteomes" id="UP000217528"/>
    </source>
</evidence>
<feature type="transmembrane region" description="Helical" evidence="1">
    <location>
        <begin position="114"/>
        <end position="136"/>
    </location>
</feature>
<reference evidence="2 4" key="2">
    <citation type="journal article" date="2017" name="BMC Genomics">
        <title>Genomic analysis of methanogenic archaea reveals a shift towards energy conservation.</title>
        <authorList>
            <person name="Gilmore S.P."/>
            <person name="Henske J.K."/>
            <person name="Sexton J.A."/>
            <person name="Solomon K.V."/>
            <person name="Seppala S."/>
            <person name="Yoo J.I."/>
            <person name="Huyett L.M."/>
            <person name="Pressman A."/>
            <person name="Cogan J.Z."/>
            <person name="Kivenson V."/>
            <person name="Peng X."/>
            <person name="Tan Y."/>
            <person name="Valentine D.L."/>
            <person name="O'Malley M.A."/>
        </authorList>
    </citation>
    <scope>NUCLEOTIDE SEQUENCE [LARGE SCALE GENOMIC DNA]</scope>
    <source>
        <strain evidence="2 4">1R-7</strain>
    </source>
</reference>
<sequence>MSLNLSSVEKRLVITVFFCMSFTIANLITVKIIDLSFLGLMVPAGVLIYPLVYVLTNVITEVYGERAARRTLVLGIAADVLFVFMTTLLLFLPSPANYTGDSSLAFVFTQTPKILIASYISYLIGNLVNARLTVIVNRGDSHIGLRNLFAIAMGELVDNIIFIGLAFIGEVPVMEIAIMIFSHWVLSLIWISIAEPFTMRVVRWAKRDDAIEGSNDTTVA</sequence>
<gene>
    <name evidence="2" type="ORF">ASJ82_02415</name>
    <name evidence="3" type="ORF">MSCUN_06850</name>
</gene>
<feature type="transmembrane region" description="Helical" evidence="1">
    <location>
        <begin position="174"/>
        <end position="193"/>
    </location>
</feature>
<dbReference type="Proteomes" id="UP000246004">
    <property type="component" value="Unassembled WGS sequence"/>
</dbReference>
<name>A0A2A2HDS4_9EURY</name>
<dbReference type="EMBL" id="LMVN01000015">
    <property type="protein sequence ID" value="PAV07446.1"/>
    <property type="molecule type" value="Genomic_DNA"/>
</dbReference>
<feature type="transmembrane region" description="Helical" evidence="1">
    <location>
        <begin position="39"/>
        <end position="60"/>
    </location>
</feature>
<comment type="function">
    <text evidence="1">Involved in the import of queuosine (Q) precursors, required for Q precursor salvage.</text>
</comment>
<keyword evidence="1" id="KW-1003">Cell membrane</keyword>
<protein>
    <recommendedName>
        <fullName evidence="1">Probable queuosine precursor transporter</fullName>
        <shortName evidence="1">Q precursor transporter</shortName>
    </recommendedName>
</protein>
<keyword evidence="4" id="KW-1185">Reference proteome</keyword>
<dbReference type="OrthoDB" id="82146at2157"/>
<evidence type="ECO:0000256" key="1">
    <source>
        <dbReference type="HAMAP-Rule" id="MF_02088"/>
    </source>
</evidence>
<dbReference type="HAMAP" id="MF_02088">
    <property type="entry name" value="Q_prec_transport"/>
    <property type="match status" value="1"/>
</dbReference>